<dbReference type="GO" id="GO:0022627">
    <property type="term" value="C:cytosolic small ribosomal subunit"/>
    <property type="evidence" value="ECO:0007669"/>
    <property type="project" value="TreeGrafter"/>
</dbReference>
<evidence type="ECO:0000256" key="2">
    <source>
        <dbReference type="ARBA" id="ARBA00023274"/>
    </source>
</evidence>
<evidence type="ECO:0000256" key="1">
    <source>
        <dbReference type="ARBA" id="ARBA00022980"/>
    </source>
</evidence>
<accession>A0A9Q0LEC7</accession>
<evidence type="ECO:0000313" key="4">
    <source>
        <dbReference type="EMBL" id="KAJ5070350.1"/>
    </source>
</evidence>
<dbReference type="EMBL" id="JAPDFW010000096">
    <property type="protein sequence ID" value="KAJ5070350.1"/>
    <property type="molecule type" value="Genomic_DNA"/>
</dbReference>
<keyword evidence="5" id="KW-1185">Reference proteome</keyword>
<dbReference type="InterPro" id="IPR006846">
    <property type="entry name" value="Ribosomal_eS30"/>
</dbReference>
<keyword evidence="2 3" id="KW-0687">Ribonucleoprotein</keyword>
<dbReference type="Proteomes" id="UP001149090">
    <property type="component" value="Unassembled WGS sequence"/>
</dbReference>
<keyword evidence="1 3" id="KW-0689">Ribosomal protein</keyword>
<reference evidence="4" key="1">
    <citation type="submission" date="2022-10" db="EMBL/GenBank/DDBJ databases">
        <title>Novel sulphate-reducing endosymbionts in the free-living metamonad Anaeramoeba.</title>
        <authorList>
            <person name="Jerlstrom-Hultqvist J."/>
            <person name="Cepicka I."/>
            <person name="Gallot-Lavallee L."/>
            <person name="Salas-Leiva D."/>
            <person name="Curtis B.A."/>
            <person name="Zahonova K."/>
            <person name="Pipaliya S."/>
            <person name="Dacks J."/>
            <person name="Roger A.J."/>
        </authorList>
    </citation>
    <scope>NUCLEOTIDE SEQUENCE</scope>
    <source>
        <strain evidence="4">BMAN</strain>
    </source>
</reference>
<dbReference type="Pfam" id="PF04758">
    <property type="entry name" value="Ribosomal_S30"/>
    <property type="match status" value="1"/>
</dbReference>
<protein>
    <recommendedName>
        <fullName evidence="3">40S ribosomal protein S30</fullName>
    </recommendedName>
</protein>
<organism evidence="4 5">
    <name type="scientific">Anaeramoeba ignava</name>
    <name type="common">Anaerobic marine amoeba</name>
    <dbReference type="NCBI Taxonomy" id="1746090"/>
    <lineage>
        <taxon>Eukaryota</taxon>
        <taxon>Metamonada</taxon>
        <taxon>Anaeramoebidae</taxon>
        <taxon>Anaeramoeba</taxon>
    </lineage>
</organism>
<dbReference type="GO" id="GO:0003735">
    <property type="term" value="F:structural constituent of ribosome"/>
    <property type="evidence" value="ECO:0007669"/>
    <property type="project" value="UniProtKB-UniRule"/>
</dbReference>
<dbReference type="GO" id="GO:0006412">
    <property type="term" value="P:translation"/>
    <property type="evidence" value="ECO:0007669"/>
    <property type="project" value="InterPro"/>
</dbReference>
<gene>
    <name evidence="4" type="ORF">M0811_11016</name>
</gene>
<comment type="caution">
    <text evidence="4">The sequence shown here is derived from an EMBL/GenBank/DDBJ whole genome shotgun (WGS) entry which is preliminary data.</text>
</comment>
<proteinExistence type="inferred from homology"/>
<sequence length="66" mass="7601">MVRQHGSLTRAGKVRNVTPKVEKTFKRKLTGRKKKRILFTRRFINAPVQTQGKVGLNPQKKTTNLN</sequence>
<dbReference type="OrthoDB" id="3446at2759"/>
<comment type="similarity">
    <text evidence="3">Belongs to the eukaryotic ribosomal protein eS30 family.</text>
</comment>
<dbReference type="PANTHER" id="PTHR12650">
    <property type="entry name" value="40S RIBOSOMAL PROTEIN S30/UBIQUITIN-LIKE PROTEIN FUBI"/>
    <property type="match status" value="1"/>
</dbReference>
<dbReference type="PANTHER" id="PTHR12650:SF15">
    <property type="entry name" value="RIBOSOMAL PROTEIN S30, ISOFORM A"/>
    <property type="match status" value="1"/>
</dbReference>
<evidence type="ECO:0000313" key="5">
    <source>
        <dbReference type="Proteomes" id="UP001149090"/>
    </source>
</evidence>
<name>A0A9Q0LEC7_ANAIG</name>
<evidence type="ECO:0000256" key="3">
    <source>
        <dbReference type="RuleBase" id="RU364011"/>
    </source>
</evidence>
<dbReference type="AlphaFoldDB" id="A0A9Q0LEC7"/>